<gene>
    <name evidence="5" type="ORF">DNX69_11040</name>
</gene>
<proteinExistence type="predicted"/>
<evidence type="ECO:0000313" key="6">
    <source>
        <dbReference type="Proteomes" id="UP000248134"/>
    </source>
</evidence>
<dbReference type="OrthoDB" id="9802699at2"/>
<dbReference type="PANTHER" id="PTHR13794:SF58">
    <property type="entry name" value="MITOCHONDRIAL ENOLASE SUPERFAMILY MEMBER 1"/>
    <property type="match status" value="1"/>
</dbReference>
<dbReference type="InterPro" id="IPR036849">
    <property type="entry name" value="Enolase-like_C_sf"/>
</dbReference>
<dbReference type="InterPro" id="IPR029065">
    <property type="entry name" value="Enolase_C-like"/>
</dbReference>
<evidence type="ECO:0000259" key="4">
    <source>
        <dbReference type="SMART" id="SM00922"/>
    </source>
</evidence>
<dbReference type="PANTHER" id="PTHR13794">
    <property type="entry name" value="ENOLASE SUPERFAMILY, MANDELATE RACEMASE"/>
    <property type="match status" value="1"/>
</dbReference>
<dbReference type="Gene3D" id="3.20.20.120">
    <property type="entry name" value="Enolase-like C-terminal domain"/>
    <property type="match status" value="1"/>
</dbReference>
<dbReference type="Pfam" id="PF02746">
    <property type="entry name" value="MR_MLE_N"/>
    <property type="match status" value="1"/>
</dbReference>
<dbReference type="AlphaFoldDB" id="A0A323UJW9"/>
<accession>A0A323UJW9</accession>
<dbReference type="SFLD" id="SFLDG00179">
    <property type="entry name" value="mandelate_racemase"/>
    <property type="match status" value="1"/>
</dbReference>
<name>A0A323UJW9_RHOPL</name>
<dbReference type="Gene3D" id="3.30.390.10">
    <property type="entry name" value="Enolase-like, N-terminal domain"/>
    <property type="match status" value="1"/>
</dbReference>
<keyword evidence="3" id="KW-0460">Magnesium</keyword>
<dbReference type="SFLD" id="SFLDS00001">
    <property type="entry name" value="Enolase"/>
    <property type="match status" value="1"/>
</dbReference>
<keyword evidence="2" id="KW-0479">Metal-binding</keyword>
<dbReference type="SUPFAM" id="SSF54826">
    <property type="entry name" value="Enolase N-terminal domain-like"/>
    <property type="match status" value="1"/>
</dbReference>
<organism evidence="5 6">
    <name type="scientific">Rhodopseudomonas palustris</name>
    <dbReference type="NCBI Taxonomy" id="1076"/>
    <lineage>
        <taxon>Bacteria</taxon>
        <taxon>Pseudomonadati</taxon>
        <taxon>Pseudomonadota</taxon>
        <taxon>Alphaproteobacteria</taxon>
        <taxon>Hyphomicrobiales</taxon>
        <taxon>Nitrobacteraceae</taxon>
        <taxon>Rhodopseudomonas</taxon>
    </lineage>
</organism>
<dbReference type="SMART" id="SM00922">
    <property type="entry name" value="MR_MLE"/>
    <property type="match status" value="1"/>
</dbReference>
<comment type="cofactor">
    <cofactor evidence="1">
        <name>Mg(2+)</name>
        <dbReference type="ChEBI" id="CHEBI:18420"/>
    </cofactor>
</comment>
<evidence type="ECO:0000256" key="3">
    <source>
        <dbReference type="ARBA" id="ARBA00022842"/>
    </source>
</evidence>
<dbReference type="RefSeq" id="WP_110785996.1">
    <property type="nucleotide sequence ID" value="NZ_QKQS01000013.1"/>
</dbReference>
<dbReference type="GO" id="GO:0009063">
    <property type="term" value="P:amino acid catabolic process"/>
    <property type="evidence" value="ECO:0007669"/>
    <property type="project" value="InterPro"/>
</dbReference>
<dbReference type="Pfam" id="PF13378">
    <property type="entry name" value="MR_MLE_C"/>
    <property type="match status" value="1"/>
</dbReference>
<evidence type="ECO:0000256" key="2">
    <source>
        <dbReference type="ARBA" id="ARBA00022723"/>
    </source>
</evidence>
<dbReference type="Proteomes" id="UP000248134">
    <property type="component" value="Unassembled WGS sequence"/>
</dbReference>
<dbReference type="GO" id="GO:0016052">
    <property type="term" value="P:carbohydrate catabolic process"/>
    <property type="evidence" value="ECO:0007669"/>
    <property type="project" value="TreeGrafter"/>
</dbReference>
<comment type="caution">
    <text evidence="5">The sequence shown here is derived from an EMBL/GenBank/DDBJ whole genome shotgun (WGS) entry which is preliminary data.</text>
</comment>
<dbReference type="GO" id="GO:0016836">
    <property type="term" value="F:hydro-lyase activity"/>
    <property type="evidence" value="ECO:0007669"/>
    <property type="project" value="TreeGrafter"/>
</dbReference>
<dbReference type="EMBL" id="QKQS01000013">
    <property type="protein sequence ID" value="PZA12497.1"/>
    <property type="molecule type" value="Genomic_DNA"/>
</dbReference>
<evidence type="ECO:0000313" key="5">
    <source>
        <dbReference type="EMBL" id="PZA12497.1"/>
    </source>
</evidence>
<dbReference type="SUPFAM" id="SSF51604">
    <property type="entry name" value="Enolase C-terminal domain-like"/>
    <property type="match status" value="1"/>
</dbReference>
<reference evidence="5 6" key="1">
    <citation type="submission" date="2018-06" db="EMBL/GenBank/DDBJ databases">
        <title>Draft Whole-Genome Sequence of the purple photosynthetic bacterium Rhodospeudomonas palustris XCP.</title>
        <authorList>
            <person name="Rayyan A."/>
            <person name="Meyer T.E."/>
            <person name="Kyndt J.A."/>
        </authorList>
    </citation>
    <scope>NUCLEOTIDE SEQUENCE [LARGE SCALE GENOMIC DNA]</scope>
    <source>
        <strain evidence="5 6">XCP</strain>
    </source>
</reference>
<dbReference type="InterPro" id="IPR018110">
    <property type="entry name" value="Mandel_Rmase/mucon_lact_enz_CS"/>
</dbReference>
<dbReference type="InterPro" id="IPR029017">
    <property type="entry name" value="Enolase-like_N"/>
</dbReference>
<sequence length="365" mass="39193">MTPAVIIDGLHVRAFTIPTDRPEADGTLSWDRTTIVLVEASGGGRTGIGYTYASEMIGGLITGKLAEVVTGGDALAPQAAWRAMQRAVRNLGRSGLAATAIAAVDTALYDLKARLLDVSLAALLGCYRDEVVIYGSGGFTSYTEADVEEQLAGWVERDGCSLVKMKVGSEPARDPSRVRAVSRALDDRATLFVDANGAYGVKQALRLSQRFAEQGVGWFEEPVSSDDLDGLRAIRERAPFGMEIAAGEYTYTLDDARTMLAAEAIDVMQADVTRCAGITGFLQIAALCEAHHIDLSGHCAPALHLHVACAAPRLRHLEWFHDHVRIERMLFEGAPVPRDGVIRPDLSRPGNGLAFKAQDAARYAA</sequence>
<dbReference type="CDD" id="cd03328">
    <property type="entry name" value="MR_like_3"/>
    <property type="match status" value="1"/>
</dbReference>
<dbReference type="InterPro" id="IPR013342">
    <property type="entry name" value="Mandelate_racemase_C"/>
</dbReference>
<dbReference type="GO" id="GO:0000287">
    <property type="term" value="F:magnesium ion binding"/>
    <property type="evidence" value="ECO:0007669"/>
    <property type="project" value="UniProtKB-ARBA"/>
</dbReference>
<evidence type="ECO:0000256" key="1">
    <source>
        <dbReference type="ARBA" id="ARBA00001946"/>
    </source>
</evidence>
<dbReference type="PROSITE" id="PS00908">
    <property type="entry name" value="MR_MLE_1"/>
    <property type="match status" value="1"/>
</dbReference>
<feature type="domain" description="Mandelate racemase/muconate lactonizing enzyme C-terminal" evidence="4">
    <location>
        <begin position="144"/>
        <end position="241"/>
    </location>
</feature>
<dbReference type="InterPro" id="IPR013341">
    <property type="entry name" value="Mandelate_racemase_N_dom"/>
</dbReference>
<protein>
    <submittedName>
        <fullName evidence="5">Mandelate racemase</fullName>
    </submittedName>
</protein>
<dbReference type="InterPro" id="IPR046945">
    <property type="entry name" value="RHMD-like"/>
</dbReference>